<gene>
    <name evidence="1" type="ORF">UFOVP652_3</name>
    <name evidence="2" type="ORF">UFOVP734_36</name>
</gene>
<name>A0A6J5N5Q8_9CAUD</name>
<evidence type="ECO:0000313" key="1">
    <source>
        <dbReference type="EMBL" id="CAB4154429.1"/>
    </source>
</evidence>
<protein>
    <submittedName>
        <fullName evidence="1">Uncharacterized protein</fullName>
    </submittedName>
</protein>
<reference evidence="1" key="1">
    <citation type="submission" date="2020-04" db="EMBL/GenBank/DDBJ databases">
        <authorList>
            <person name="Chiriac C."/>
            <person name="Salcher M."/>
            <person name="Ghai R."/>
            <person name="Kavagutti S V."/>
        </authorList>
    </citation>
    <scope>NUCLEOTIDE SEQUENCE</scope>
</reference>
<organism evidence="1">
    <name type="scientific">uncultured Caudovirales phage</name>
    <dbReference type="NCBI Taxonomy" id="2100421"/>
    <lineage>
        <taxon>Viruses</taxon>
        <taxon>Duplodnaviria</taxon>
        <taxon>Heunggongvirae</taxon>
        <taxon>Uroviricota</taxon>
        <taxon>Caudoviricetes</taxon>
        <taxon>Peduoviridae</taxon>
        <taxon>Maltschvirus</taxon>
        <taxon>Maltschvirus maltsch</taxon>
    </lineage>
</organism>
<sequence length="110" mass="11637">MANKYLRKHLTPAAATETTIYTAPAANTAVVSSLRVTNRNASQAALSVNVYPSGGATAFALLKAYSLPTNQTMDAFSGVPCILETGDVLKVTSSVATVDFYLSYLEIDRS</sequence>
<evidence type="ECO:0000313" key="2">
    <source>
        <dbReference type="EMBL" id="CAB5224208.1"/>
    </source>
</evidence>
<dbReference type="EMBL" id="LR798328">
    <property type="protein sequence ID" value="CAB5224208.1"/>
    <property type="molecule type" value="Genomic_DNA"/>
</dbReference>
<dbReference type="EMBL" id="LR796617">
    <property type="protein sequence ID" value="CAB4154429.1"/>
    <property type="molecule type" value="Genomic_DNA"/>
</dbReference>
<accession>A0A6J5N5Q8</accession>
<proteinExistence type="predicted"/>